<feature type="domain" description="ABC transporter" evidence="6">
    <location>
        <begin position="142"/>
        <end position="368"/>
    </location>
</feature>
<dbReference type="PROSITE" id="PS50893">
    <property type="entry name" value="ABC_TRANSPORTER_2"/>
    <property type="match status" value="1"/>
</dbReference>
<evidence type="ECO:0000256" key="2">
    <source>
        <dbReference type="ARBA" id="ARBA00022741"/>
    </source>
</evidence>
<gene>
    <name evidence="7" type="ORF">HK414_06760</name>
</gene>
<dbReference type="PANTHER" id="PTHR24221">
    <property type="entry name" value="ATP-BINDING CASSETTE SUB-FAMILY B"/>
    <property type="match status" value="1"/>
</dbReference>
<proteinExistence type="predicted"/>
<keyword evidence="3 7" id="KW-0067">ATP-binding</keyword>
<dbReference type="InterPro" id="IPR017871">
    <property type="entry name" value="ABC_transporter-like_CS"/>
</dbReference>
<feature type="region of interest" description="Disordered" evidence="4">
    <location>
        <begin position="352"/>
        <end position="453"/>
    </location>
</feature>
<feature type="compositionally biased region" description="Basic residues" evidence="4">
    <location>
        <begin position="395"/>
        <end position="408"/>
    </location>
</feature>
<evidence type="ECO:0000256" key="1">
    <source>
        <dbReference type="ARBA" id="ARBA00022475"/>
    </source>
</evidence>
<feature type="transmembrane region" description="Helical" evidence="5">
    <location>
        <begin position="82"/>
        <end position="100"/>
    </location>
</feature>
<keyword evidence="1" id="KW-1003">Cell membrane</keyword>
<evidence type="ECO:0000259" key="6">
    <source>
        <dbReference type="PROSITE" id="PS50893"/>
    </source>
</evidence>
<dbReference type="Gene3D" id="3.40.50.300">
    <property type="entry name" value="P-loop containing nucleotide triphosphate hydrolases"/>
    <property type="match status" value="1"/>
</dbReference>
<reference evidence="7 8" key="2">
    <citation type="submission" date="2020-05" db="EMBL/GenBank/DDBJ databases">
        <authorList>
            <person name="Khan S.A."/>
            <person name="Jeon C.O."/>
            <person name="Chun B.H."/>
        </authorList>
    </citation>
    <scope>NUCLEOTIDE SEQUENCE [LARGE SCALE GENOMIC DNA]</scope>
    <source>
        <strain evidence="7 8">H242</strain>
    </source>
</reference>
<dbReference type="PROSITE" id="PS00211">
    <property type="entry name" value="ABC_TRANSPORTER_1"/>
    <property type="match status" value="1"/>
</dbReference>
<dbReference type="PANTHER" id="PTHR24221:SF654">
    <property type="entry name" value="ATP-BINDING CASSETTE SUB-FAMILY B MEMBER 6"/>
    <property type="match status" value="1"/>
</dbReference>
<feature type="compositionally biased region" description="Basic residues" evidence="4">
    <location>
        <begin position="356"/>
        <end position="371"/>
    </location>
</feature>
<dbReference type="GO" id="GO:0005524">
    <property type="term" value="F:ATP binding"/>
    <property type="evidence" value="ECO:0007669"/>
    <property type="project" value="UniProtKB-KW"/>
</dbReference>
<evidence type="ECO:0000256" key="5">
    <source>
        <dbReference type="SAM" id="Phobius"/>
    </source>
</evidence>
<keyword evidence="8" id="KW-1185">Reference proteome</keyword>
<keyword evidence="5" id="KW-0812">Transmembrane</keyword>
<keyword evidence="5" id="KW-1133">Transmembrane helix</keyword>
<organism evidence="7 8">
    <name type="scientific">Ramlibacter terrae</name>
    <dbReference type="NCBI Taxonomy" id="2732511"/>
    <lineage>
        <taxon>Bacteria</taxon>
        <taxon>Pseudomonadati</taxon>
        <taxon>Pseudomonadota</taxon>
        <taxon>Betaproteobacteria</taxon>
        <taxon>Burkholderiales</taxon>
        <taxon>Comamonadaceae</taxon>
        <taxon>Ramlibacter</taxon>
    </lineage>
</organism>
<protein>
    <submittedName>
        <fullName evidence="7">ATP-binding cassette domain-containing protein</fullName>
    </submittedName>
</protein>
<evidence type="ECO:0000256" key="4">
    <source>
        <dbReference type="SAM" id="MobiDB-lite"/>
    </source>
</evidence>
<keyword evidence="5" id="KW-0472">Membrane</keyword>
<dbReference type="InterPro" id="IPR039421">
    <property type="entry name" value="Type_1_exporter"/>
</dbReference>
<accession>A0ABX6P185</accession>
<feature type="compositionally biased region" description="Low complexity" evidence="4">
    <location>
        <begin position="440"/>
        <end position="453"/>
    </location>
</feature>
<dbReference type="InterPro" id="IPR027417">
    <property type="entry name" value="P-loop_NTPase"/>
</dbReference>
<dbReference type="Pfam" id="PF00005">
    <property type="entry name" value="ABC_tran"/>
    <property type="match status" value="1"/>
</dbReference>
<reference evidence="7 8" key="1">
    <citation type="submission" date="2020-05" db="EMBL/GenBank/DDBJ databases">
        <title>Ramlibacter rhizophilus sp. nov., isolated from rhizosphere soil of national flower Mugunghwa from South Korea.</title>
        <authorList>
            <person name="Zheng-Fei Y."/>
            <person name="Huan T."/>
        </authorList>
    </citation>
    <scope>NUCLEOTIDE SEQUENCE [LARGE SCALE GENOMIC DNA]</scope>
    <source>
        <strain evidence="7 8">H242</strain>
    </source>
</reference>
<dbReference type="InterPro" id="IPR003439">
    <property type="entry name" value="ABC_transporter-like_ATP-bd"/>
</dbReference>
<name>A0ABX6P185_9BURK</name>
<keyword evidence="2" id="KW-0547">Nucleotide-binding</keyword>
<dbReference type="Proteomes" id="UP000500826">
    <property type="component" value="Chromosome"/>
</dbReference>
<dbReference type="InterPro" id="IPR003593">
    <property type="entry name" value="AAA+_ATPase"/>
</dbReference>
<dbReference type="SUPFAM" id="SSF52540">
    <property type="entry name" value="P-loop containing nucleoside triphosphate hydrolases"/>
    <property type="match status" value="1"/>
</dbReference>
<sequence>MDRRPAPAPAPPMPSTEAMERQQFAGGAHAVLLSTASALAAGHAQRVASSHFEARLRAVAAGAGVLALGGVALLLAATPARLPAGIALAVLAMLPVRGLVRALFIRARLRQVTAPMDDILATPLSAAMETPEPPAAEPGWVLQARGLTFGFNPTRAPQVCDADLDLRPGEQLGLTGPSGGGKSTLAALLAGLHAPRRGTLALARRADGAPVRVGWVHRADFFIAGTVRENLCLWADVDAGALERAVHDACLDDVLAARPGGLDAPVQLHGRNFSGGQRQRMEIARALLRDPAVLVLDEAVDGLDAVLEARLRGRLRTRGCALVIVSHRAGTLAACDRVLRVAGGRIEAHAPALSARRAKGRRRPASPRARRPSTWPRCGSRPMEWPTSRCSSAGAHRRLARRRARAGRTPRPGHAAARDRAGCRFARPGRAPRARGRSDAVAAAGPAAAGVPR</sequence>
<evidence type="ECO:0000256" key="3">
    <source>
        <dbReference type="ARBA" id="ARBA00022840"/>
    </source>
</evidence>
<dbReference type="EMBL" id="CP053418">
    <property type="protein sequence ID" value="QJW83814.1"/>
    <property type="molecule type" value="Genomic_DNA"/>
</dbReference>
<evidence type="ECO:0000313" key="8">
    <source>
        <dbReference type="Proteomes" id="UP000500826"/>
    </source>
</evidence>
<dbReference type="SMART" id="SM00382">
    <property type="entry name" value="AAA"/>
    <property type="match status" value="1"/>
</dbReference>
<evidence type="ECO:0000313" key="7">
    <source>
        <dbReference type="EMBL" id="QJW83814.1"/>
    </source>
</evidence>
<feature type="transmembrane region" description="Helical" evidence="5">
    <location>
        <begin position="56"/>
        <end position="76"/>
    </location>
</feature>